<dbReference type="Proteomes" id="UP001501436">
    <property type="component" value="Unassembled WGS sequence"/>
</dbReference>
<feature type="transmembrane region" description="Helical" evidence="6">
    <location>
        <begin position="166"/>
        <end position="187"/>
    </location>
</feature>
<protein>
    <submittedName>
        <fullName evidence="7">YihY/virulence factor BrkB family protein</fullName>
    </submittedName>
</protein>
<evidence type="ECO:0000256" key="3">
    <source>
        <dbReference type="ARBA" id="ARBA00022692"/>
    </source>
</evidence>
<evidence type="ECO:0000256" key="6">
    <source>
        <dbReference type="SAM" id="Phobius"/>
    </source>
</evidence>
<feature type="transmembrane region" description="Helical" evidence="6">
    <location>
        <begin position="243"/>
        <end position="266"/>
    </location>
</feature>
<dbReference type="RefSeq" id="WP_345329976.1">
    <property type="nucleotide sequence ID" value="NZ_BAABJI010000001.1"/>
</dbReference>
<keyword evidence="8" id="KW-1185">Reference proteome</keyword>
<keyword evidence="2" id="KW-1003">Cell membrane</keyword>
<evidence type="ECO:0000256" key="1">
    <source>
        <dbReference type="ARBA" id="ARBA00004651"/>
    </source>
</evidence>
<comment type="caution">
    <text evidence="7">The sequence shown here is derived from an EMBL/GenBank/DDBJ whole genome shotgun (WGS) entry which is preliminary data.</text>
</comment>
<evidence type="ECO:0000313" key="7">
    <source>
        <dbReference type="EMBL" id="GAA4909936.1"/>
    </source>
</evidence>
<dbReference type="NCBIfam" id="TIGR00765">
    <property type="entry name" value="yihY_not_rbn"/>
    <property type="match status" value="1"/>
</dbReference>
<proteinExistence type="predicted"/>
<dbReference type="InterPro" id="IPR017039">
    <property type="entry name" value="Virul_fac_BrkB"/>
</dbReference>
<dbReference type="EMBL" id="BAABJI010000001">
    <property type="protein sequence ID" value="GAA4909936.1"/>
    <property type="molecule type" value="Genomic_DNA"/>
</dbReference>
<name>A0ABP9FPM3_9SPHI</name>
<feature type="transmembrane region" description="Helical" evidence="6">
    <location>
        <begin position="207"/>
        <end position="231"/>
    </location>
</feature>
<sequence length="333" mass="38595">MEWLHNFLFRFAFYRRFIEWTKTLIIPGFRPLPLYTVVVFFILEIKQGSLGNRASSLAYSFMLAIFPALIFLVSVIPFIPVIIPYIPEYKFQRELLQLFKLILPDDAYQAFKLTLVDLVKNRNGKLLSFGFVSALYFATNGISNLMRAFNKSSLQLETRTWLKRRWTALLLTLVLSFAMFFAIILMIAGQSVISFLQEHIYKTSNFWSYVIAFSRWIIIVVIFFVTLSVLYRYGPAHKQRWKFINPGSVLATFLGLLISIGFAYYINNFSAYNKVYGSIGTLIVVMIWMYLNSLVVLIGFELNASVDLSKRNIKIAKPLFNTFKATINKPNEN</sequence>
<feature type="transmembrane region" description="Helical" evidence="6">
    <location>
        <begin position="24"/>
        <end position="45"/>
    </location>
</feature>
<evidence type="ECO:0000256" key="5">
    <source>
        <dbReference type="ARBA" id="ARBA00023136"/>
    </source>
</evidence>
<feature type="transmembrane region" description="Helical" evidence="6">
    <location>
        <begin position="278"/>
        <end position="300"/>
    </location>
</feature>
<evidence type="ECO:0000256" key="4">
    <source>
        <dbReference type="ARBA" id="ARBA00022989"/>
    </source>
</evidence>
<feature type="transmembrane region" description="Helical" evidence="6">
    <location>
        <begin position="57"/>
        <end position="86"/>
    </location>
</feature>
<evidence type="ECO:0000313" key="8">
    <source>
        <dbReference type="Proteomes" id="UP001501436"/>
    </source>
</evidence>
<dbReference type="PANTHER" id="PTHR30213:SF0">
    <property type="entry name" value="UPF0761 MEMBRANE PROTEIN YIHY"/>
    <property type="match status" value="1"/>
</dbReference>
<accession>A0ABP9FPM3</accession>
<dbReference type="PANTHER" id="PTHR30213">
    <property type="entry name" value="INNER MEMBRANE PROTEIN YHJD"/>
    <property type="match status" value="1"/>
</dbReference>
<keyword evidence="5 6" id="KW-0472">Membrane</keyword>
<dbReference type="Pfam" id="PF03631">
    <property type="entry name" value="Virul_fac_BrkB"/>
    <property type="match status" value="1"/>
</dbReference>
<keyword evidence="3 6" id="KW-0812">Transmembrane</keyword>
<reference evidence="8" key="1">
    <citation type="journal article" date="2019" name="Int. J. Syst. Evol. Microbiol.">
        <title>The Global Catalogue of Microorganisms (GCM) 10K type strain sequencing project: providing services to taxonomists for standard genome sequencing and annotation.</title>
        <authorList>
            <consortium name="The Broad Institute Genomics Platform"/>
            <consortium name="The Broad Institute Genome Sequencing Center for Infectious Disease"/>
            <person name="Wu L."/>
            <person name="Ma J."/>
        </authorList>
    </citation>
    <scope>NUCLEOTIDE SEQUENCE [LARGE SCALE GENOMIC DNA]</scope>
    <source>
        <strain evidence="8">JCM 18283</strain>
    </source>
</reference>
<dbReference type="PIRSF" id="PIRSF035875">
    <property type="entry name" value="RNase_BN"/>
    <property type="match status" value="1"/>
</dbReference>
<comment type="subcellular location">
    <subcellularLocation>
        <location evidence="1">Cell membrane</location>
        <topology evidence="1">Multi-pass membrane protein</topology>
    </subcellularLocation>
</comment>
<keyword evidence="4 6" id="KW-1133">Transmembrane helix</keyword>
<feature type="transmembrane region" description="Helical" evidence="6">
    <location>
        <begin position="126"/>
        <end position="145"/>
    </location>
</feature>
<gene>
    <name evidence="7" type="ORF">GCM10023313_11320</name>
</gene>
<evidence type="ECO:0000256" key="2">
    <source>
        <dbReference type="ARBA" id="ARBA00022475"/>
    </source>
</evidence>
<organism evidence="7 8">
    <name type="scientific">Mucilaginibacter defluvii</name>
    <dbReference type="NCBI Taxonomy" id="1196019"/>
    <lineage>
        <taxon>Bacteria</taxon>
        <taxon>Pseudomonadati</taxon>
        <taxon>Bacteroidota</taxon>
        <taxon>Sphingobacteriia</taxon>
        <taxon>Sphingobacteriales</taxon>
        <taxon>Sphingobacteriaceae</taxon>
        <taxon>Mucilaginibacter</taxon>
    </lineage>
</organism>